<evidence type="ECO:0000313" key="3">
    <source>
        <dbReference type="Proteomes" id="UP000499080"/>
    </source>
</evidence>
<organism evidence="2 3">
    <name type="scientific">Araneus ventricosus</name>
    <name type="common">Orbweaver spider</name>
    <name type="synonym">Epeira ventricosa</name>
    <dbReference type="NCBI Taxonomy" id="182803"/>
    <lineage>
        <taxon>Eukaryota</taxon>
        <taxon>Metazoa</taxon>
        <taxon>Ecdysozoa</taxon>
        <taxon>Arthropoda</taxon>
        <taxon>Chelicerata</taxon>
        <taxon>Arachnida</taxon>
        <taxon>Araneae</taxon>
        <taxon>Araneomorphae</taxon>
        <taxon>Entelegynae</taxon>
        <taxon>Araneoidea</taxon>
        <taxon>Araneidae</taxon>
        <taxon>Araneus</taxon>
    </lineage>
</organism>
<gene>
    <name evidence="2" type="ORF">AVEN_130332_1</name>
</gene>
<feature type="compositionally biased region" description="Low complexity" evidence="1">
    <location>
        <begin position="1"/>
        <end position="16"/>
    </location>
</feature>
<sequence>MQAHSSSTVRTTRSNTGILFEHSPTRKPYRPPLHVRCTRITYRTILFGSHHRRTYTGISSSTLATRKDIPAYLFNVSTREHILASSSQTFATRRTIRHTPLQRSHHQNNIATLPSTFALHQKSGTPLRTLVHTRTYPAIIVNVLTTQEELRHLLFRAFAHPEQYTLYPSSISASRRSPQ</sequence>
<dbReference type="Proteomes" id="UP000499080">
    <property type="component" value="Unassembled WGS sequence"/>
</dbReference>
<reference evidence="2 3" key="1">
    <citation type="journal article" date="2019" name="Sci. Rep.">
        <title>Orb-weaving spider Araneus ventricosus genome elucidates the spidroin gene catalogue.</title>
        <authorList>
            <person name="Kono N."/>
            <person name="Nakamura H."/>
            <person name="Ohtoshi R."/>
            <person name="Moran D.A.P."/>
            <person name="Shinohara A."/>
            <person name="Yoshida Y."/>
            <person name="Fujiwara M."/>
            <person name="Mori M."/>
            <person name="Tomita M."/>
            <person name="Arakawa K."/>
        </authorList>
    </citation>
    <scope>NUCLEOTIDE SEQUENCE [LARGE SCALE GENOMIC DNA]</scope>
</reference>
<dbReference type="EMBL" id="BGPR01000070">
    <property type="protein sequence ID" value="GBL90217.1"/>
    <property type="molecule type" value="Genomic_DNA"/>
</dbReference>
<evidence type="ECO:0000313" key="2">
    <source>
        <dbReference type="EMBL" id="GBL90217.1"/>
    </source>
</evidence>
<feature type="region of interest" description="Disordered" evidence="1">
    <location>
        <begin position="1"/>
        <end position="25"/>
    </location>
</feature>
<evidence type="ECO:0000256" key="1">
    <source>
        <dbReference type="SAM" id="MobiDB-lite"/>
    </source>
</evidence>
<name>A0A4Y2BEN4_ARAVE</name>
<comment type="caution">
    <text evidence="2">The sequence shown here is derived from an EMBL/GenBank/DDBJ whole genome shotgun (WGS) entry which is preliminary data.</text>
</comment>
<proteinExistence type="predicted"/>
<accession>A0A4Y2BEN4</accession>
<dbReference type="AlphaFoldDB" id="A0A4Y2BEN4"/>
<keyword evidence="3" id="KW-1185">Reference proteome</keyword>
<protein>
    <submittedName>
        <fullName evidence="2">Uncharacterized protein</fullName>
    </submittedName>
</protein>